<dbReference type="PANTHER" id="PTHR46268">
    <property type="entry name" value="STRESS RESPONSE PROTEIN NHAX"/>
    <property type="match status" value="1"/>
</dbReference>
<dbReference type="EMBL" id="FOMG01000018">
    <property type="protein sequence ID" value="SFD04953.1"/>
    <property type="molecule type" value="Genomic_DNA"/>
</dbReference>
<dbReference type="SUPFAM" id="SSF52402">
    <property type="entry name" value="Adenine nucleotide alpha hydrolases-like"/>
    <property type="match status" value="1"/>
</dbReference>
<evidence type="ECO:0000313" key="3">
    <source>
        <dbReference type="EMBL" id="SFD04953.1"/>
    </source>
</evidence>
<feature type="domain" description="UspA" evidence="2">
    <location>
        <begin position="1"/>
        <end position="133"/>
    </location>
</feature>
<organism evidence="3 4">
    <name type="scientific">Clostridium uliginosum</name>
    <dbReference type="NCBI Taxonomy" id="119641"/>
    <lineage>
        <taxon>Bacteria</taxon>
        <taxon>Bacillati</taxon>
        <taxon>Bacillota</taxon>
        <taxon>Clostridia</taxon>
        <taxon>Eubacteriales</taxon>
        <taxon>Clostridiaceae</taxon>
        <taxon>Clostridium</taxon>
    </lineage>
</organism>
<reference evidence="3 4" key="1">
    <citation type="submission" date="2016-10" db="EMBL/GenBank/DDBJ databases">
        <authorList>
            <person name="de Groot N.N."/>
        </authorList>
    </citation>
    <scope>NUCLEOTIDE SEQUENCE [LARGE SCALE GENOMIC DNA]</scope>
    <source>
        <strain evidence="3 4">DSM 12992</strain>
    </source>
</reference>
<comment type="similarity">
    <text evidence="1">Belongs to the universal stress protein A family.</text>
</comment>
<name>A0A1I1PD81_9CLOT</name>
<dbReference type="RefSeq" id="WP_090091973.1">
    <property type="nucleotide sequence ID" value="NZ_FOMG01000018.1"/>
</dbReference>
<dbReference type="InterPro" id="IPR006015">
    <property type="entry name" value="Universal_stress_UspA"/>
</dbReference>
<keyword evidence="4" id="KW-1185">Reference proteome</keyword>
<dbReference type="AlphaFoldDB" id="A0A1I1PD81"/>
<protein>
    <submittedName>
        <fullName evidence="3">Nucleotide-binding universal stress protein, UspA family</fullName>
    </submittedName>
</protein>
<proteinExistence type="inferred from homology"/>
<gene>
    <name evidence="3" type="ORF">SAMN05421842_1186</name>
</gene>
<dbReference type="PANTHER" id="PTHR46268:SF6">
    <property type="entry name" value="UNIVERSAL STRESS PROTEIN UP12"/>
    <property type="match status" value="1"/>
</dbReference>
<evidence type="ECO:0000313" key="4">
    <source>
        <dbReference type="Proteomes" id="UP000199263"/>
    </source>
</evidence>
<dbReference type="CDD" id="cd00293">
    <property type="entry name" value="USP-like"/>
    <property type="match status" value="1"/>
</dbReference>
<accession>A0A1I1PD81</accession>
<dbReference type="OrthoDB" id="9794782at2"/>
<sequence>MKKILVPIDGTERSMHSLEFIKGIFPKDTVEIILMHVKELVFINGMVVSDELTNAEQLGMVILNDAAEQMKDYSNTTYLGFGYAGNEIIKKSKEDDIDIIVMTKSTKKGLTRMIGSVTTYVVKHSKCIVMIVPE</sequence>
<evidence type="ECO:0000256" key="1">
    <source>
        <dbReference type="ARBA" id="ARBA00008791"/>
    </source>
</evidence>
<dbReference type="Proteomes" id="UP000199263">
    <property type="component" value="Unassembled WGS sequence"/>
</dbReference>
<dbReference type="STRING" id="119641.SAMN05421842_1186"/>
<dbReference type="InterPro" id="IPR006016">
    <property type="entry name" value="UspA"/>
</dbReference>
<dbReference type="PRINTS" id="PR01438">
    <property type="entry name" value="UNVRSLSTRESS"/>
</dbReference>
<dbReference type="InterPro" id="IPR014729">
    <property type="entry name" value="Rossmann-like_a/b/a_fold"/>
</dbReference>
<dbReference type="Pfam" id="PF00582">
    <property type="entry name" value="Usp"/>
    <property type="match status" value="1"/>
</dbReference>
<evidence type="ECO:0000259" key="2">
    <source>
        <dbReference type="Pfam" id="PF00582"/>
    </source>
</evidence>
<dbReference type="Gene3D" id="3.40.50.620">
    <property type="entry name" value="HUPs"/>
    <property type="match status" value="1"/>
</dbReference>